<evidence type="ECO:0000313" key="4">
    <source>
        <dbReference type="Proteomes" id="UP001329430"/>
    </source>
</evidence>
<dbReference type="InterPro" id="IPR013783">
    <property type="entry name" value="Ig-like_fold"/>
</dbReference>
<dbReference type="PROSITE" id="PS50835">
    <property type="entry name" value="IG_LIKE"/>
    <property type="match status" value="1"/>
</dbReference>
<reference evidence="3 4" key="1">
    <citation type="journal article" date="2024" name="Insects">
        <title>An Improved Chromosome-Level Genome Assembly of the Firefly Pyrocoelia pectoralis.</title>
        <authorList>
            <person name="Fu X."/>
            <person name="Meyer-Rochow V.B."/>
            <person name="Ballantyne L."/>
            <person name="Zhu X."/>
        </authorList>
    </citation>
    <scope>NUCLEOTIDE SEQUENCE [LARGE SCALE GENOMIC DNA]</scope>
    <source>
        <strain evidence="3">XCY_ONT2</strain>
    </source>
</reference>
<dbReference type="InterPro" id="IPR007110">
    <property type="entry name" value="Ig-like_dom"/>
</dbReference>
<dbReference type="Gene3D" id="2.60.40.10">
    <property type="entry name" value="Immunoglobulins"/>
    <property type="match status" value="1"/>
</dbReference>
<proteinExistence type="predicted"/>
<dbReference type="EMBL" id="JAVRBK010000002">
    <property type="protein sequence ID" value="KAK5649096.1"/>
    <property type="molecule type" value="Genomic_DNA"/>
</dbReference>
<dbReference type="PANTHER" id="PTHR21261">
    <property type="entry name" value="BEAT PROTEIN"/>
    <property type="match status" value="1"/>
</dbReference>
<keyword evidence="1" id="KW-0732">Signal</keyword>
<dbReference type="FunFam" id="2.60.40.10:FF:000437">
    <property type="entry name" value="Beat-IIIc, isoform A"/>
    <property type="match status" value="1"/>
</dbReference>
<organism evidence="3 4">
    <name type="scientific">Pyrocoelia pectoralis</name>
    <dbReference type="NCBI Taxonomy" id="417401"/>
    <lineage>
        <taxon>Eukaryota</taxon>
        <taxon>Metazoa</taxon>
        <taxon>Ecdysozoa</taxon>
        <taxon>Arthropoda</taxon>
        <taxon>Hexapoda</taxon>
        <taxon>Insecta</taxon>
        <taxon>Pterygota</taxon>
        <taxon>Neoptera</taxon>
        <taxon>Endopterygota</taxon>
        <taxon>Coleoptera</taxon>
        <taxon>Polyphaga</taxon>
        <taxon>Elateriformia</taxon>
        <taxon>Elateroidea</taxon>
        <taxon>Lampyridae</taxon>
        <taxon>Lampyrinae</taxon>
        <taxon>Pyrocoelia</taxon>
    </lineage>
</organism>
<feature type="signal peptide" evidence="1">
    <location>
        <begin position="1"/>
        <end position="23"/>
    </location>
</feature>
<feature type="chain" id="PRO_5043029534" description="Ig-like domain-containing protein" evidence="1">
    <location>
        <begin position="24"/>
        <end position="273"/>
    </location>
</feature>
<name>A0AAN7VRJ7_9COLE</name>
<accession>A0AAN7VRJ7</accession>
<protein>
    <recommendedName>
        <fullName evidence="2">Ig-like domain-containing protein</fullName>
    </recommendedName>
</protein>
<feature type="domain" description="Ig-like" evidence="2">
    <location>
        <begin position="43"/>
        <end position="131"/>
    </location>
</feature>
<keyword evidence="4" id="KW-1185">Reference proteome</keyword>
<evidence type="ECO:0000256" key="1">
    <source>
        <dbReference type="SAM" id="SignalP"/>
    </source>
</evidence>
<dbReference type="Proteomes" id="UP001329430">
    <property type="component" value="Chromosome 2"/>
</dbReference>
<dbReference type="SUPFAM" id="SSF48726">
    <property type="entry name" value="Immunoglobulin"/>
    <property type="match status" value="1"/>
</dbReference>
<dbReference type="PANTHER" id="PTHR21261:SF6">
    <property type="entry name" value="BEATEN PATH IIA-RELATED"/>
    <property type="match status" value="1"/>
</dbReference>
<evidence type="ECO:0000313" key="3">
    <source>
        <dbReference type="EMBL" id="KAK5649096.1"/>
    </source>
</evidence>
<dbReference type="InterPro" id="IPR036179">
    <property type="entry name" value="Ig-like_dom_sf"/>
</dbReference>
<comment type="caution">
    <text evidence="3">The sequence shown here is derived from an EMBL/GenBank/DDBJ whole genome shotgun (WGS) entry which is preliminary data.</text>
</comment>
<gene>
    <name evidence="3" type="ORF">RI129_003988</name>
</gene>
<evidence type="ECO:0000259" key="2">
    <source>
        <dbReference type="PROSITE" id="PS50835"/>
    </source>
</evidence>
<sequence>MTCILWIIQILTTLFLCHKDVWCLKNVILTLEPSVVQRYHYCTLICNYDLEGAPLYTVKWYRGLHEFYRYTPNEYPNTKIFPIGGITVDVNHSNSTQVVLRNVEFNLSGNFSCEVTTEEGFSTGYDTKTMLVVQLPEEPPTISVSSEPLDYGDVLRANCSSPPSRPPATLKFILNNRTVAKSETIITKKSQEMLWSDLYLELPLSEVHFNGGRLILRCEAQIADMYLEYAELRLDSVRDPVPERVSAVDRGSRIVDLTLVQWIIIILTLLQNS</sequence>
<dbReference type="AlphaFoldDB" id="A0AAN7VRJ7"/>